<feature type="transmembrane region" description="Helical" evidence="5">
    <location>
        <begin position="274"/>
        <end position="295"/>
    </location>
</feature>
<reference evidence="7" key="1">
    <citation type="submission" date="2022-09" db="EMBL/GenBank/DDBJ databases">
        <title>Haloadaptaus new haloarchaeum isolated from saline soil.</title>
        <authorList>
            <person name="Duran-Viseras A."/>
            <person name="Sanchez-Porro C."/>
            <person name="Ventosa A."/>
        </authorList>
    </citation>
    <scope>NUCLEOTIDE SEQUENCE</scope>
    <source>
        <strain evidence="7">F3-133</strain>
    </source>
</reference>
<keyword evidence="2 5" id="KW-0812">Transmembrane</keyword>
<comment type="subcellular location">
    <subcellularLocation>
        <location evidence="1">Membrane</location>
        <topology evidence="1">Multi-pass membrane protein</topology>
    </subcellularLocation>
</comment>
<evidence type="ECO:0000256" key="2">
    <source>
        <dbReference type="ARBA" id="ARBA00022692"/>
    </source>
</evidence>
<feature type="transmembrane region" description="Helical" evidence="5">
    <location>
        <begin position="456"/>
        <end position="476"/>
    </location>
</feature>
<evidence type="ECO:0000313" key="8">
    <source>
        <dbReference type="Proteomes" id="UP001149411"/>
    </source>
</evidence>
<dbReference type="PRINTS" id="PR01434">
    <property type="entry name" value="NADHDHGNASE5"/>
</dbReference>
<proteinExistence type="inferred from homology"/>
<feature type="transmembrane region" description="Helical" evidence="5">
    <location>
        <begin position="112"/>
        <end position="129"/>
    </location>
</feature>
<dbReference type="GO" id="GO:0008137">
    <property type="term" value="F:NADH dehydrogenase (ubiquinone) activity"/>
    <property type="evidence" value="ECO:0007669"/>
    <property type="project" value="InterPro"/>
</dbReference>
<evidence type="ECO:0000256" key="3">
    <source>
        <dbReference type="ARBA" id="ARBA00022989"/>
    </source>
</evidence>
<dbReference type="GO" id="GO:0042773">
    <property type="term" value="P:ATP synthesis coupled electron transport"/>
    <property type="evidence" value="ECO:0007669"/>
    <property type="project" value="InterPro"/>
</dbReference>
<gene>
    <name evidence="7" type="ORF">EGH25_06325</name>
</gene>
<sequence length="492" mass="51216">MVTTAELVAFAPELSVAGTAFLVLLLDTFSREKRGGVSLAVAFAGVAVAFVATVFHMSIGTDTTAFAGTLAVDPFALFFGLAVLITTALVLLSSTEYMGRVYPERSESLTEYVALILFAATGMLLMASARSLVTAFIALELAALPSYALVAFAKDDRAGVEGGMKYFMLGAVSSAFLLYGISLVYGATGTFDFAGIAASVSAGDATGLAGLGALFVLVGLGFKIAAFPFHVWAPDAYTGAPTPVSAFLSSASKIAGFVLLFRVFTVALPTSLNWLLAVQVLAVLTMTYGNFAAAVQSSVKRMLAYSSIGHAGYVLIALAVFSSGGDDAALALGAGMSHLFVYAFMNTGAFLVVALIDDYWGVGYEFEDYAGIARKVPLIGVAMAVFMFSLAGLPTGGGFLSKLAVFAGAVRSGFWWLALIGVVNSALSLYYYSRVLRWMWIEEPGDGAPALDGRPVGIYTAILVAAVVTFGLLFAFEPVLSTAEEAASALLS</sequence>
<keyword evidence="3 5" id="KW-1133">Transmembrane helix</keyword>
<keyword evidence="4 5" id="KW-0472">Membrane</keyword>
<feature type="transmembrane region" description="Helical" evidence="5">
    <location>
        <begin position="328"/>
        <end position="356"/>
    </location>
</feature>
<feature type="transmembrane region" description="Helical" evidence="5">
    <location>
        <begin position="166"/>
        <end position="188"/>
    </location>
</feature>
<feature type="transmembrane region" description="Helical" evidence="5">
    <location>
        <begin position="413"/>
        <end position="432"/>
    </location>
</feature>
<dbReference type="InterPro" id="IPR010096">
    <property type="entry name" value="NADH-Q_OxRdtase_suN/2"/>
</dbReference>
<dbReference type="Proteomes" id="UP001149411">
    <property type="component" value="Unassembled WGS sequence"/>
</dbReference>
<feature type="transmembrane region" description="Helical" evidence="5">
    <location>
        <begin position="38"/>
        <end position="59"/>
    </location>
</feature>
<feature type="transmembrane region" description="Helical" evidence="5">
    <location>
        <begin position="135"/>
        <end position="154"/>
    </location>
</feature>
<feature type="transmembrane region" description="Helical" evidence="5">
    <location>
        <begin position="65"/>
        <end position="92"/>
    </location>
</feature>
<comment type="caution">
    <text evidence="7">The sequence shown here is derived from an EMBL/GenBank/DDBJ whole genome shotgun (WGS) entry which is preliminary data.</text>
</comment>
<feature type="transmembrane region" description="Helical" evidence="5">
    <location>
        <begin position="376"/>
        <end position="393"/>
    </location>
</feature>
<evidence type="ECO:0000256" key="1">
    <source>
        <dbReference type="ARBA" id="ARBA00004141"/>
    </source>
</evidence>
<feature type="transmembrane region" description="Helical" evidence="5">
    <location>
        <begin position="6"/>
        <end position="26"/>
    </location>
</feature>
<dbReference type="PANTHER" id="PTHR22773">
    <property type="entry name" value="NADH DEHYDROGENASE"/>
    <property type="match status" value="1"/>
</dbReference>
<feature type="transmembrane region" description="Helical" evidence="5">
    <location>
        <begin position="302"/>
        <end position="322"/>
    </location>
</feature>
<keyword evidence="8" id="KW-1185">Reference proteome</keyword>
<dbReference type="InterPro" id="IPR001750">
    <property type="entry name" value="ND/Mrp_TM"/>
</dbReference>
<dbReference type="HAMAP" id="MF_00445">
    <property type="entry name" value="NDH1_NuoN_1"/>
    <property type="match status" value="1"/>
</dbReference>
<dbReference type="Pfam" id="PF00361">
    <property type="entry name" value="Proton_antipo_M"/>
    <property type="match status" value="1"/>
</dbReference>
<feature type="transmembrane region" description="Helical" evidence="5">
    <location>
        <begin position="244"/>
        <end position="268"/>
    </location>
</feature>
<accession>A0A9Q4C4N9</accession>
<evidence type="ECO:0000259" key="6">
    <source>
        <dbReference type="Pfam" id="PF00361"/>
    </source>
</evidence>
<evidence type="ECO:0000313" key="7">
    <source>
        <dbReference type="EMBL" id="MCX2818965.1"/>
    </source>
</evidence>
<evidence type="ECO:0000256" key="4">
    <source>
        <dbReference type="ARBA" id="ARBA00023136"/>
    </source>
</evidence>
<dbReference type="GO" id="GO:0016020">
    <property type="term" value="C:membrane"/>
    <property type="evidence" value="ECO:0007669"/>
    <property type="project" value="UniProtKB-SubCell"/>
</dbReference>
<organism evidence="7 8">
    <name type="scientific">Halorutilus salinus</name>
    <dbReference type="NCBI Taxonomy" id="2487751"/>
    <lineage>
        <taxon>Archaea</taxon>
        <taxon>Methanobacteriati</taxon>
        <taxon>Methanobacteriota</taxon>
        <taxon>Stenosarchaea group</taxon>
        <taxon>Halobacteria</taxon>
        <taxon>Halorutilales</taxon>
        <taxon>Halorutilaceae</taxon>
        <taxon>Halorutilus</taxon>
    </lineage>
</organism>
<dbReference type="AlphaFoldDB" id="A0A9Q4C4N9"/>
<feature type="transmembrane region" description="Helical" evidence="5">
    <location>
        <begin position="208"/>
        <end position="232"/>
    </location>
</feature>
<name>A0A9Q4C4N9_9EURY</name>
<feature type="domain" description="NADH:quinone oxidoreductase/Mrp antiporter transmembrane" evidence="6">
    <location>
        <begin position="129"/>
        <end position="428"/>
    </location>
</feature>
<dbReference type="EMBL" id="RKLV01000005">
    <property type="protein sequence ID" value="MCX2818965.1"/>
    <property type="molecule type" value="Genomic_DNA"/>
</dbReference>
<evidence type="ECO:0000256" key="5">
    <source>
        <dbReference type="SAM" id="Phobius"/>
    </source>
</evidence>
<dbReference type="RefSeq" id="WP_266086810.1">
    <property type="nucleotide sequence ID" value="NZ_RKLV01000005.1"/>
</dbReference>
<dbReference type="NCBIfam" id="TIGR01770">
    <property type="entry name" value="NDH_I_N"/>
    <property type="match status" value="1"/>
</dbReference>
<protein>
    <submittedName>
        <fullName evidence="7">NADH-quinone oxidoreductase subunit N</fullName>
    </submittedName>
</protein>